<organism evidence="1 2">
    <name type="scientific">Oryctes borbonicus</name>
    <dbReference type="NCBI Taxonomy" id="1629725"/>
    <lineage>
        <taxon>Eukaryota</taxon>
        <taxon>Metazoa</taxon>
        <taxon>Ecdysozoa</taxon>
        <taxon>Arthropoda</taxon>
        <taxon>Hexapoda</taxon>
        <taxon>Insecta</taxon>
        <taxon>Pterygota</taxon>
        <taxon>Neoptera</taxon>
        <taxon>Endopterygota</taxon>
        <taxon>Coleoptera</taxon>
        <taxon>Polyphaga</taxon>
        <taxon>Scarabaeiformia</taxon>
        <taxon>Scarabaeidae</taxon>
        <taxon>Dynastinae</taxon>
        <taxon>Oryctes</taxon>
    </lineage>
</organism>
<dbReference type="PANTHER" id="PTHR40240:SF1">
    <property type="entry name" value="PLEXUS, ISOFORM A"/>
    <property type="match status" value="1"/>
</dbReference>
<dbReference type="AlphaFoldDB" id="A0A0T6B5P5"/>
<comment type="caution">
    <text evidence="1">The sequence shown here is derived from an EMBL/GenBank/DDBJ whole genome shotgun (WGS) entry which is preliminary data.</text>
</comment>
<feature type="non-terminal residue" evidence="1">
    <location>
        <position position="138"/>
    </location>
</feature>
<accession>A0A0T6B5P5</accession>
<dbReference type="Proteomes" id="UP000051574">
    <property type="component" value="Unassembled WGS sequence"/>
</dbReference>
<proteinExistence type="predicted"/>
<keyword evidence="2" id="KW-1185">Reference proteome</keyword>
<evidence type="ECO:0000313" key="2">
    <source>
        <dbReference type="Proteomes" id="UP000051574"/>
    </source>
</evidence>
<reference evidence="1 2" key="1">
    <citation type="submission" date="2015-09" db="EMBL/GenBank/DDBJ databases">
        <title>Draft genome of the scarab beetle Oryctes borbonicus.</title>
        <authorList>
            <person name="Meyer J.M."/>
            <person name="Markov G.V."/>
            <person name="Baskaran P."/>
            <person name="Herrmann M."/>
            <person name="Sommer R.J."/>
            <person name="Roedelsperger C."/>
        </authorList>
    </citation>
    <scope>NUCLEOTIDE SEQUENCE [LARGE SCALE GENOMIC DNA]</scope>
    <source>
        <strain evidence="1">OB123</strain>
        <tissue evidence="1">Whole animal</tissue>
    </source>
</reference>
<dbReference type="EMBL" id="LJIG01009626">
    <property type="protein sequence ID" value="KRT82703.1"/>
    <property type="molecule type" value="Genomic_DNA"/>
</dbReference>
<dbReference type="PANTHER" id="PTHR40240">
    <property type="entry name" value="PLEXUS, ISOFORM A"/>
    <property type="match status" value="1"/>
</dbReference>
<sequence length="138" mass="15589">MNGQTCGQSYRCYICSGLFPRTQMEWLSTSPEGMNSHAMHFPCLRNVARTSENSCMDSHGRVLSCTGCVNHLGRQWDNYEAERIPLERRRYDIPRPDPNCTNGERGITPPTNCERSMVSNPGGSSIYCFQCGLHSEFT</sequence>
<evidence type="ECO:0000313" key="1">
    <source>
        <dbReference type="EMBL" id="KRT82703.1"/>
    </source>
</evidence>
<gene>
    <name evidence="1" type="ORF">AMK59_3478</name>
</gene>
<dbReference type="OrthoDB" id="8744624at2759"/>
<protein>
    <submittedName>
        <fullName evidence="1">Uncharacterized protein</fullName>
    </submittedName>
</protein>
<name>A0A0T6B5P5_9SCAR</name>